<sequence length="118" mass="13495">MFNVQVVGYGHNNTQWLSKDNLSDHQLLVEEYLQSRAQNMADLSKFNMLLPEAEAEFISITNTVDDIGCPENFTYIDKNIYSDDIPRPCTPLHFCECVGKCENNCVCVRESYYDANGK</sequence>
<evidence type="ECO:0000313" key="1">
    <source>
        <dbReference type="EMBL" id="KAJ1882817.1"/>
    </source>
</evidence>
<evidence type="ECO:0000313" key="2">
    <source>
        <dbReference type="Proteomes" id="UP001150581"/>
    </source>
</evidence>
<feature type="non-terminal residue" evidence="1">
    <location>
        <position position="118"/>
    </location>
</feature>
<accession>A0ACC1HYL9</accession>
<dbReference type="EMBL" id="JANBPG010003196">
    <property type="protein sequence ID" value="KAJ1882817.1"/>
    <property type="molecule type" value="Genomic_DNA"/>
</dbReference>
<protein>
    <submittedName>
        <fullName evidence="1">Uncharacterized protein</fullName>
    </submittedName>
</protein>
<name>A0ACC1HYL9_9FUNG</name>
<keyword evidence="2" id="KW-1185">Reference proteome</keyword>
<dbReference type="Proteomes" id="UP001150581">
    <property type="component" value="Unassembled WGS sequence"/>
</dbReference>
<comment type="caution">
    <text evidence="1">The sequence shown here is derived from an EMBL/GenBank/DDBJ whole genome shotgun (WGS) entry which is preliminary data.</text>
</comment>
<gene>
    <name evidence="1" type="ORF">LPJ66_011103</name>
</gene>
<proteinExistence type="predicted"/>
<organism evidence="1 2">
    <name type="scientific">Kickxella alabastrina</name>
    <dbReference type="NCBI Taxonomy" id="61397"/>
    <lineage>
        <taxon>Eukaryota</taxon>
        <taxon>Fungi</taxon>
        <taxon>Fungi incertae sedis</taxon>
        <taxon>Zoopagomycota</taxon>
        <taxon>Kickxellomycotina</taxon>
        <taxon>Kickxellomycetes</taxon>
        <taxon>Kickxellales</taxon>
        <taxon>Kickxellaceae</taxon>
        <taxon>Kickxella</taxon>
    </lineage>
</organism>
<reference evidence="1" key="1">
    <citation type="submission" date="2022-07" db="EMBL/GenBank/DDBJ databases">
        <title>Phylogenomic reconstructions and comparative analyses of Kickxellomycotina fungi.</title>
        <authorList>
            <person name="Reynolds N.K."/>
            <person name="Stajich J.E."/>
            <person name="Barry K."/>
            <person name="Grigoriev I.V."/>
            <person name="Crous P."/>
            <person name="Smith M.E."/>
        </authorList>
    </citation>
    <scope>NUCLEOTIDE SEQUENCE</scope>
    <source>
        <strain evidence="1">Benny 63K</strain>
    </source>
</reference>